<sequence length="297" mass="36061">MNITLWYSLYLTMLFLSMSMSNWLSMWTMLELSSWLMMMISLTSDFSYNMLFKMYVLFTLSSAILVFMWLMMSKKQQWILYILAFKMGIPPLHWWVTWIMKHMAWKTMWWFTTLHKVIPMMLSILLINSMLVLLWCVLSIIWSSFSFWHTSSYFMIFFYSSCVHSSWLWMTIYDLFSFMMYFSLYTMIMYHIFTNINKFSFWYMNNEMSILMIILLGIPTSNVFFMKLATISTIFSFTLIVSWTILLINILTIFPYTRMIWTLMTNKLFSLCHMPNNLNIISSIMICYYFTIWPVML</sequence>
<dbReference type="EMBL" id="MZ229687">
    <property type="protein sequence ID" value="QXJ80324.1"/>
    <property type="molecule type" value="Genomic_DNA"/>
</dbReference>
<feature type="transmembrane region" description="Helical" evidence="1">
    <location>
        <begin position="178"/>
        <end position="196"/>
    </location>
</feature>
<name>A0A8F5DRN7_9BILA</name>
<keyword evidence="2" id="KW-0496">Mitochondrion</keyword>
<evidence type="ECO:0000313" key="2">
    <source>
        <dbReference type="EMBL" id="QXJ80324.1"/>
    </source>
</evidence>
<feature type="transmembrane region" description="Helical" evidence="1">
    <location>
        <begin position="278"/>
        <end position="296"/>
    </location>
</feature>
<keyword evidence="1" id="KW-1133">Transmembrane helix</keyword>
<evidence type="ECO:0000256" key="1">
    <source>
        <dbReference type="SAM" id="Phobius"/>
    </source>
</evidence>
<feature type="transmembrane region" description="Helical" evidence="1">
    <location>
        <begin position="153"/>
        <end position="172"/>
    </location>
</feature>
<gene>
    <name evidence="2" type="primary">NAD2</name>
</gene>
<dbReference type="AlphaFoldDB" id="A0A8F5DRN7"/>
<keyword evidence="1" id="KW-0812">Transmembrane</keyword>
<accession>A0A8F5DRN7</accession>
<feature type="transmembrane region" description="Helical" evidence="1">
    <location>
        <begin position="117"/>
        <end position="141"/>
    </location>
</feature>
<geneLocation type="mitochondrion" evidence="2"/>
<feature type="transmembrane region" description="Helical" evidence="1">
    <location>
        <begin position="7"/>
        <end position="30"/>
    </location>
</feature>
<organism evidence="2">
    <name type="scientific">Trichuris sp. LO613</name>
    <dbReference type="NCBI Taxonomy" id="2856030"/>
    <lineage>
        <taxon>Eukaryota</taxon>
        <taxon>Metazoa</taxon>
        <taxon>Ecdysozoa</taxon>
        <taxon>Nematoda</taxon>
        <taxon>Enoplea</taxon>
        <taxon>Dorylaimia</taxon>
        <taxon>Trichinellida</taxon>
        <taxon>Trichuridae</taxon>
        <taxon>Trichuris</taxon>
    </lineage>
</organism>
<feature type="transmembrane region" description="Helical" evidence="1">
    <location>
        <begin position="78"/>
        <end position="97"/>
    </location>
</feature>
<reference evidence="2" key="1">
    <citation type="journal article" date="2021" name="Life">
        <title>Mitogenomics and Evolutionary History of Rodent Whipworms (Trichuris spp.) Originating from Three Biogeographic Regions.</title>
        <authorList>
            <person name="Petruzela J."/>
            <person name="Ribas A."/>
            <person name="de Bellocq J.G."/>
        </authorList>
    </citation>
    <scope>NUCLEOTIDE SEQUENCE</scope>
</reference>
<proteinExistence type="predicted"/>
<feature type="transmembrane region" description="Helical" evidence="1">
    <location>
        <begin position="208"/>
        <end position="228"/>
    </location>
</feature>
<keyword evidence="1" id="KW-0472">Membrane</keyword>
<protein>
    <submittedName>
        <fullName evidence="2">NADH dehydrogenase subunit 2</fullName>
    </submittedName>
</protein>
<feature type="transmembrane region" description="Helical" evidence="1">
    <location>
        <begin position="50"/>
        <end position="71"/>
    </location>
</feature>
<feature type="transmembrane region" description="Helical" evidence="1">
    <location>
        <begin position="234"/>
        <end position="257"/>
    </location>
</feature>